<reference evidence="6 7" key="1">
    <citation type="submission" date="2014-04" db="EMBL/GenBank/DDBJ databases">
        <authorList>
            <consortium name="DOE Joint Genome Institute"/>
            <person name="Kuo A."/>
            <person name="Kohler A."/>
            <person name="Costa M.D."/>
            <person name="Nagy L.G."/>
            <person name="Floudas D."/>
            <person name="Copeland A."/>
            <person name="Barry K.W."/>
            <person name="Cichocki N."/>
            <person name="Veneault-Fourrey C."/>
            <person name="LaButti K."/>
            <person name="Lindquist E.A."/>
            <person name="Lipzen A."/>
            <person name="Lundell T."/>
            <person name="Morin E."/>
            <person name="Murat C."/>
            <person name="Sun H."/>
            <person name="Tunlid A."/>
            <person name="Henrissat B."/>
            <person name="Grigoriev I.V."/>
            <person name="Hibbett D.S."/>
            <person name="Martin F."/>
            <person name="Nordberg H.P."/>
            <person name="Cantor M.N."/>
            <person name="Hua S.X."/>
        </authorList>
    </citation>
    <scope>NUCLEOTIDE SEQUENCE [LARGE SCALE GENOMIC DNA]</scope>
    <source>
        <strain evidence="6 7">Marx 270</strain>
    </source>
</reference>
<dbReference type="InterPro" id="IPR028160">
    <property type="entry name" value="Slx9-like"/>
</dbReference>
<keyword evidence="4" id="KW-0539">Nucleus</keyword>
<dbReference type="STRING" id="870435.A0A0C3P4Z9"/>
<feature type="compositionally biased region" description="Polar residues" evidence="5">
    <location>
        <begin position="119"/>
        <end position="130"/>
    </location>
</feature>
<evidence type="ECO:0000256" key="3">
    <source>
        <dbReference type="ARBA" id="ARBA00021321"/>
    </source>
</evidence>
<dbReference type="GO" id="GO:0000462">
    <property type="term" value="P:maturation of SSU-rRNA from tricistronic rRNA transcript (SSU-rRNA, 5.8S rRNA, LSU-rRNA)"/>
    <property type="evidence" value="ECO:0007669"/>
    <property type="project" value="InterPro"/>
</dbReference>
<dbReference type="GO" id="GO:0030686">
    <property type="term" value="C:90S preribosome"/>
    <property type="evidence" value="ECO:0007669"/>
    <property type="project" value="InterPro"/>
</dbReference>
<dbReference type="Proteomes" id="UP000054217">
    <property type="component" value="Unassembled WGS sequence"/>
</dbReference>
<keyword evidence="7" id="KW-1185">Reference proteome</keyword>
<feature type="compositionally biased region" description="Basic residues" evidence="5">
    <location>
        <begin position="1"/>
        <end position="15"/>
    </location>
</feature>
<comment type="similarity">
    <text evidence="2">Belongs to the SLX9 family.</text>
</comment>
<protein>
    <recommendedName>
        <fullName evidence="3">Ribosome biogenesis protein SLX9</fullName>
    </recommendedName>
</protein>
<evidence type="ECO:0000313" key="7">
    <source>
        <dbReference type="Proteomes" id="UP000054217"/>
    </source>
</evidence>
<evidence type="ECO:0000256" key="4">
    <source>
        <dbReference type="ARBA" id="ARBA00023242"/>
    </source>
</evidence>
<dbReference type="OrthoDB" id="18703at2759"/>
<name>A0A0C3P4Z9_PISTI</name>
<feature type="region of interest" description="Disordered" evidence="5">
    <location>
        <begin position="102"/>
        <end position="143"/>
    </location>
</feature>
<feature type="region of interest" description="Disordered" evidence="5">
    <location>
        <begin position="1"/>
        <end position="38"/>
    </location>
</feature>
<dbReference type="Pfam" id="PF15341">
    <property type="entry name" value="SLX9"/>
    <property type="match status" value="1"/>
</dbReference>
<evidence type="ECO:0000256" key="2">
    <source>
        <dbReference type="ARBA" id="ARBA00011022"/>
    </source>
</evidence>
<gene>
    <name evidence="6" type="ORF">M404DRAFT_339114</name>
</gene>
<accession>A0A0C3P4Z9</accession>
<dbReference type="GO" id="GO:0005730">
    <property type="term" value="C:nucleolus"/>
    <property type="evidence" value="ECO:0007669"/>
    <property type="project" value="UniProtKB-SubCell"/>
</dbReference>
<dbReference type="HOGENOM" id="CLU_116375_0_0_1"/>
<sequence>MPKERRTRVTPHRLAKNPFAVPDASDEADASTSGHEILEAPARALSGLSKKEKQRCKHEAFIDKLVSSVSPYSKAQRRRFNKKMREQIGGGMADMGLALSALQEKDPSLESARGPETVAPSSMARQTATSRIGKGKGVPLTKAQRKRTLEIESLRHPLVLSDPRFADNPFETIRIHARNTLEKKST</sequence>
<proteinExistence type="inferred from homology"/>
<dbReference type="GO" id="GO:0030688">
    <property type="term" value="C:preribosome, small subunit precursor"/>
    <property type="evidence" value="ECO:0007669"/>
    <property type="project" value="InterPro"/>
</dbReference>
<dbReference type="EMBL" id="KN831957">
    <property type="protein sequence ID" value="KIO08175.1"/>
    <property type="molecule type" value="Genomic_DNA"/>
</dbReference>
<dbReference type="InParanoid" id="A0A0C3P4Z9"/>
<reference evidence="7" key="2">
    <citation type="submission" date="2015-01" db="EMBL/GenBank/DDBJ databases">
        <title>Evolutionary Origins and Diversification of the Mycorrhizal Mutualists.</title>
        <authorList>
            <consortium name="DOE Joint Genome Institute"/>
            <consortium name="Mycorrhizal Genomics Consortium"/>
            <person name="Kohler A."/>
            <person name="Kuo A."/>
            <person name="Nagy L.G."/>
            <person name="Floudas D."/>
            <person name="Copeland A."/>
            <person name="Barry K.W."/>
            <person name="Cichocki N."/>
            <person name="Veneault-Fourrey C."/>
            <person name="LaButti K."/>
            <person name="Lindquist E.A."/>
            <person name="Lipzen A."/>
            <person name="Lundell T."/>
            <person name="Morin E."/>
            <person name="Murat C."/>
            <person name="Riley R."/>
            <person name="Ohm R."/>
            <person name="Sun H."/>
            <person name="Tunlid A."/>
            <person name="Henrissat B."/>
            <person name="Grigoriev I.V."/>
            <person name="Hibbett D.S."/>
            <person name="Martin F."/>
        </authorList>
    </citation>
    <scope>NUCLEOTIDE SEQUENCE [LARGE SCALE GENOMIC DNA]</scope>
    <source>
        <strain evidence="7">Marx 270</strain>
    </source>
</reference>
<evidence type="ECO:0000256" key="1">
    <source>
        <dbReference type="ARBA" id="ARBA00004604"/>
    </source>
</evidence>
<evidence type="ECO:0000256" key="5">
    <source>
        <dbReference type="SAM" id="MobiDB-lite"/>
    </source>
</evidence>
<evidence type="ECO:0000313" key="6">
    <source>
        <dbReference type="EMBL" id="KIO08175.1"/>
    </source>
</evidence>
<comment type="subcellular location">
    <subcellularLocation>
        <location evidence="1">Nucleus</location>
        <location evidence="1">Nucleolus</location>
    </subcellularLocation>
</comment>
<dbReference type="FunCoup" id="A0A0C3P4Z9">
    <property type="interactions" value="47"/>
</dbReference>
<organism evidence="6 7">
    <name type="scientific">Pisolithus tinctorius Marx 270</name>
    <dbReference type="NCBI Taxonomy" id="870435"/>
    <lineage>
        <taxon>Eukaryota</taxon>
        <taxon>Fungi</taxon>
        <taxon>Dikarya</taxon>
        <taxon>Basidiomycota</taxon>
        <taxon>Agaricomycotina</taxon>
        <taxon>Agaricomycetes</taxon>
        <taxon>Agaricomycetidae</taxon>
        <taxon>Boletales</taxon>
        <taxon>Sclerodermatineae</taxon>
        <taxon>Pisolithaceae</taxon>
        <taxon>Pisolithus</taxon>
    </lineage>
</organism>
<dbReference type="AlphaFoldDB" id="A0A0C3P4Z9"/>